<proteinExistence type="predicted"/>
<dbReference type="Proteomes" id="UP000324513">
    <property type="component" value="Unassembled WGS sequence"/>
</dbReference>
<protein>
    <recommendedName>
        <fullName evidence="3">DUF4468 domain-containing protein</fullName>
    </recommendedName>
</protein>
<reference evidence="1 2" key="1">
    <citation type="submission" date="2019-07" db="EMBL/GenBank/DDBJ databases">
        <title>Genomic Encyclopedia of Archaeal and Bacterial Type Strains, Phase II (KMG-II): from individual species to whole genera.</title>
        <authorList>
            <person name="Goeker M."/>
        </authorList>
    </citation>
    <scope>NUCLEOTIDE SEQUENCE [LARGE SCALE GENOMIC DNA]</scope>
    <source>
        <strain evidence="1 2">DSM 14571</strain>
    </source>
</reference>
<evidence type="ECO:0000313" key="2">
    <source>
        <dbReference type="Proteomes" id="UP000324513"/>
    </source>
</evidence>
<comment type="caution">
    <text evidence="1">The sequence shown here is derived from an EMBL/GenBank/DDBJ whole genome shotgun (WGS) entry which is preliminary data.</text>
</comment>
<evidence type="ECO:0000313" key="1">
    <source>
        <dbReference type="EMBL" id="TYO84891.1"/>
    </source>
</evidence>
<dbReference type="EMBL" id="VNHK01000017">
    <property type="protein sequence ID" value="TYO84891.1"/>
    <property type="molecule type" value="Genomic_DNA"/>
</dbReference>
<name>A0ABY3NC45_ELIMR</name>
<keyword evidence="2" id="KW-1185">Reference proteome</keyword>
<dbReference type="RefSeq" id="WP_065081776.1">
    <property type="nucleotide sequence ID" value="NZ_FLSS01000004.1"/>
</dbReference>
<accession>A0ABY3NC45</accession>
<sequence length="146" mass="17341">MKKMLFFLLVSNFFFAQQFKKLDSLQFKQAIETLVSDTGKKYEPIPESENEDKDVFKFVNADDKSDVLYIQYYTVMEGENKDLEIKGVKTWNIRTLYGKYLSLFPLWKKYIDPNADAEKISNKEYAIIRTKYSISKIKDGFWRLLL</sequence>
<organism evidence="1 2">
    <name type="scientific">Elizabethkingia miricola</name>
    <name type="common">Chryseobacterium miricola</name>
    <dbReference type="NCBI Taxonomy" id="172045"/>
    <lineage>
        <taxon>Bacteria</taxon>
        <taxon>Pseudomonadati</taxon>
        <taxon>Bacteroidota</taxon>
        <taxon>Flavobacteriia</taxon>
        <taxon>Flavobacteriales</taxon>
        <taxon>Weeksellaceae</taxon>
        <taxon>Elizabethkingia</taxon>
    </lineage>
</organism>
<evidence type="ECO:0008006" key="3">
    <source>
        <dbReference type="Google" id="ProtNLM"/>
    </source>
</evidence>
<gene>
    <name evidence="1" type="ORF">LX74_03696</name>
</gene>